<evidence type="ECO:0000256" key="1">
    <source>
        <dbReference type="SAM" id="Phobius"/>
    </source>
</evidence>
<dbReference type="EMBL" id="LZRT01000134">
    <property type="protein sequence ID" value="OUM84328.1"/>
    <property type="molecule type" value="Genomic_DNA"/>
</dbReference>
<evidence type="ECO:0000313" key="4">
    <source>
        <dbReference type="EMBL" id="OUM84328.1"/>
    </source>
</evidence>
<evidence type="ECO:0000259" key="2">
    <source>
        <dbReference type="Pfam" id="PF09922"/>
    </source>
</evidence>
<sequence length="220" mass="24608">MDATKKQRQRNTSLLLIGTGVFLLLHKLVGFVTIVALLLIILGVYRAHGLNDQKKGYLFACIGVIILISNNLTLVIAMILISLGLFYIKSKQVNRHPVSRQKQKLVESMKCDRDPWVLQNMGLWHLAGEINLDFSLAMPEQEETTIILHGIAGDVDLLIPGDYGITMDAFVGAGRIRLDQETDSGLLNKVQWQSPGYHQSSQKLKLVIFYLAGDIDIKRL</sequence>
<dbReference type="Proteomes" id="UP000196475">
    <property type="component" value="Unassembled WGS sequence"/>
</dbReference>
<dbReference type="AlphaFoldDB" id="A0A1Y3PGU5"/>
<evidence type="ECO:0000259" key="3">
    <source>
        <dbReference type="Pfam" id="PF22570"/>
    </source>
</evidence>
<feature type="transmembrane region" description="Helical" evidence="1">
    <location>
        <begin position="57"/>
        <end position="88"/>
    </location>
</feature>
<keyword evidence="1" id="KW-0812">Transmembrane</keyword>
<protein>
    <submittedName>
        <fullName evidence="4">Uncharacterized protein</fullName>
    </submittedName>
</protein>
<gene>
    <name evidence="4" type="ORF">BAA01_04635</name>
</gene>
<accession>A0A1Y3PGU5</accession>
<feature type="transmembrane region" description="Helical" evidence="1">
    <location>
        <begin position="12"/>
        <end position="45"/>
    </location>
</feature>
<dbReference type="InterPro" id="IPR047793">
    <property type="entry name" value="LiaF_C"/>
</dbReference>
<dbReference type="Pfam" id="PF09922">
    <property type="entry name" value="LiaF-like_C"/>
    <property type="match status" value="1"/>
</dbReference>
<organism evidence="4 5">
    <name type="scientific">Bacillus thermozeamaize</name>
    <dbReference type="NCBI Taxonomy" id="230954"/>
    <lineage>
        <taxon>Bacteria</taxon>
        <taxon>Bacillati</taxon>
        <taxon>Bacillota</taxon>
        <taxon>Bacilli</taxon>
        <taxon>Bacillales</taxon>
        <taxon>Bacillaceae</taxon>
        <taxon>Bacillus</taxon>
    </lineage>
</organism>
<dbReference type="InterPro" id="IPR054331">
    <property type="entry name" value="LiaF_TM"/>
</dbReference>
<comment type="caution">
    <text evidence="4">The sequence shown here is derived from an EMBL/GenBank/DDBJ whole genome shotgun (WGS) entry which is preliminary data.</text>
</comment>
<name>A0A1Y3PGU5_9BACI</name>
<dbReference type="Pfam" id="PF22570">
    <property type="entry name" value="LiaF-TM"/>
    <property type="match status" value="1"/>
</dbReference>
<reference evidence="5" key="1">
    <citation type="submission" date="2016-06" db="EMBL/GenBank/DDBJ databases">
        <authorList>
            <person name="Nascimento L."/>
            <person name="Pereira R.V."/>
            <person name="Martins L.F."/>
            <person name="Quaggio R.B."/>
            <person name="Silva A.M."/>
            <person name="Setubal J.C."/>
        </authorList>
    </citation>
    <scope>NUCLEOTIDE SEQUENCE [LARGE SCALE GENOMIC DNA]</scope>
</reference>
<keyword evidence="1" id="KW-0472">Membrane</keyword>
<dbReference type="InterPro" id="IPR024425">
    <property type="entry name" value="LiaF-like_C"/>
</dbReference>
<feature type="domain" description="LiaF transmembrane" evidence="3">
    <location>
        <begin position="14"/>
        <end position="94"/>
    </location>
</feature>
<proteinExistence type="predicted"/>
<keyword evidence="1" id="KW-1133">Transmembrane helix</keyword>
<evidence type="ECO:0000313" key="5">
    <source>
        <dbReference type="Proteomes" id="UP000196475"/>
    </source>
</evidence>
<feature type="domain" description="Cell wall-active antibiotics response LiaF-like C-terminal" evidence="2">
    <location>
        <begin position="109"/>
        <end position="217"/>
    </location>
</feature>
<dbReference type="NCBIfam" id="NF040535">
    <property type="entry name" value="LiaF_C_term"/>
    <property type="match status" value="1"/>
</dbReference>